<sequence>MIAVITGASSGIGRATAFEFARRGYDLVLAARFGAGLEEVAQECNSLGGRALAIPTDVAKEEDINALAAQARESFGGFDVWVNNAAVGLFGHFEEIPTQDIRQLMEINLFGYIYGARAAIRQFRSQGYGTLINVSSMVALVGQPFSIPYTTSKFAIRGMSISLSQELADEEDIHVCCVMPAVIDTPIFQHAGNYMGHAVKAPKPVIPAKRVARTIYRLTKKPQEQVTVGNMSRMMRFQRLVSPAQLFDKYMQKMISSQHFKRKPSRPYQGNLYEPLTNWNKVNGGWLPEDSSKKKGTTIAAVAGLALAGALGAVYYSRLKNHPRPATPSSARTWPPAHPEPSLQPDPISGTHRGSTLERQQNNTAGLHGTTIIAHGSTPGTAAGPTSGITGSTSTGTTGNPTSGSTGTPNSGVTGTHTGGLGGETKGLGA</sequence>
<name>A0ABR6VNJ2_9BACT</name>
<dbReference type="Gene3D" id="3.40.50.720">
    <property type="entry name" value="NAD(P)-binding Rossmann-like Domain"/>
    <property type="match status" value="1"/>
</dbReference>
<organism evidence="5 6">
    <name type="scientific">Rufibacter sediminis</name>
    <dbReference type="NCBI Taxonomy" id="2762756"/>
    <lineage>
        <taxon>Bacteria</taxon>
        <taxon>Pseudomonadati</taxon>
        <taxon>Bacteroidota</taxon>
        <taxon>Cytophagia</taxon>
        <taxon>Cytophagales</taxon>
        <taxon>Hymenobacteraceae</taxon>
        <taxon>Rufibacter</taxon>
    </lineage>
</organism>
<feature type="region of interest" description="Disordered" evidence="4">
    <location>
        <begin position="370"/>
        <end position="430"/>
    </location>
</feature>
<dbReference type="PANTHER" id="PTHR44196:SF1">
    <property type="entry name" value="DEHYDROGENASE_REDUCTASE SDR FAMILY MEMBER 7B"/>
    <property type="match status" value="1"/>
</dbReference>
<reference evidence="5 6" key="1">
    <citation type="journal article" date="2019" name="Int. J. Syst. Evol. Microbiol.">
        <title>Rufibacter sediminis sp. nov., isolated from freshwater lake sediment.</title>
        <authorList>
            <person name="Qu J.H."/>
            <person name="Zhang L.J."/>
            <person name="Fu Y.H."/>
            <person name="Li H.F."/>
        </authorList>
    </citation>
    <scope>NUCLEOTIDE SEQUENCE [LARGE SCALE GENOMIC DNA]</scope>
    <source>
        <strain evidence="5 6">H-1</strain>
    </source>
</reference>
<dbReference type="PRINTS" id="PR00081">
    <property type="entry name" value="GDHRDH"/>
</dbReference>
<comment type="similarity">
    <text evidence="1 3">Belongs to the short-chain dehydrogenases/reductases (SDR) family.</text>
</comment>
<evidence type="ECO:0000256" key="3">
    <source>
        <dbReference type="RuleBase" id="RU000363"/>
    </source>
</evidence>
<proteinExistence type="inferred from homology"/>
<evidence type="ECO:0000256" key="2">
    <source>
        <dbReference type="ARBA" id="ARBA00023002"/>
    </source>
</evidence>
<dbReference type="SUPFAM" id="SSF51735">
    <property type="entry name" value="NAD(P)-binding Rossmann-fold domains"/>
    <property type="match status" value="1"/>
</dbReference>
<gene>
    <name evidence="5" type="ORF">H7U12_03635</name>
</gene>
<keyword evidence="6" id="KW-1185">Reference proteome</keyword>
<dbReference type="InterPro" id="IPR020904">
    <property type="entry name" value="Sc_DH/Rdtase_CS"/>
</dbReference>
<evidence type="ECO:0000313" key="6">
    <source>
        <dbReference type="Proteomes" id="UP000659698"/>
    </source>
</evidence>
<comment type="caution">
    <text evidence="5">The sequence shown here is derived from an EMBL/GenBank/DDBJ whole genome shotgun (WGS) entry which is preliminary data.</text>
</comment>
<feature type="compositionally biased region" description="Low complexity" evidence="4">
    <location>
        <begin position="376"/>
        <end position="416"/>
    </location>
</feature>
<dbReference type="InterPro" id="IPR036291">
    <property type="entry name" value="NAD(P)-bd_dom_sf"/>
</dbReference>
<dbReference type="PROSITE" id="PS00061">
    <property type="entry name" value="ADH_SHORT"/>
    <property type="match status" value="1"/>
</dbReference>
<feature type="region of interest" description="Disordered" evidence="4">
    <location>
        <begin position="323"/>
        <end position="355"/>
    </location>
</feature>
<keyword evidence="2" id="KW-0560">Oxidoreductase</keyword>
<dbReference type="PRINTS" id="PR00080">
    <property type="entry name" value="SDRFAMILY"/>
</dbReference>
<protein>
    <submittedName>
        <fullName evidence="5">SDR family NAD(P)-dependent oxidoreductase</fullName>
    </submittedName>
</protein>
<dbReference type="Proteomes" id="UP000659698">
    <property type="component" value="Unassembled WGS sequence"/>
</dbReference>
<dbReference type="Pfam" id="PF00106">
    <property type="entry name" value="adh_short"/>
    <property type="match status" value="1"/>
</dbReference>
<accession>A0ABR6VNJ2</accession>
<evidence type="ECO:0000256" key="1">
    <source>
        <dbReference type="ARBA" id="ARBA00006484"/>
    </source>
</evidence>
<evidence type="ECO:0000313" key="5">
    <source>
        <dbReference type="EMBL" id="MBC3538757.1"/>
    </source>
</evidence>
<dbReference type="EMBL" id="JACOAF010000008">
    <property type="protein sequence ID" value="MBC3538757.1"/>
    <property type="molecule type" value="Genomic_DNA"/>
</dbReference>
<dbReference type="PANTHER" id="PTHR44196">
    <property type="entry name" value="DEHYDROGENASE/REDUCTASE SDR FAMILY MEMBER 7B"/>
    <property type="match status" value="1"/>
</dbReference>
<feature type="compositionally biased region" description="Gly residues" evidence="4">
    <location>
        <begin position="417"/>
        <end position="430"/>
    </location>
</feature>
<dbReference type="InterPro" id="IPR002347">
    <property type="entry name" value="SDR_fam"/>
</dbReference>
<dbReference type="NCBIfam" id="NF005495">
    <property type="entry name" value="PRK07109.1"/>
    <property type="match status" value="1"/>
</dbReference>
<evidence type="ECO:0000256" key="4">
    <source>
        <dbReference type="SAM" id="MobiDB-lite"/>
    </source>
</evidence>